<name>A0ABX0XTH8_9ACTN</name>
<reference evidence="2 3" key="1">
    <citation type="submission" date="2020-03" db="EMBL/GenBank/DDBJ databases">
        <title>WGS of the type strain of Planosporangium spp.</title>
        <authorList>
            <person name="Thawai C."/>
        </authorList>
    </citation>
    <scope>NUCLEOTIDE SEQUENCE [LARGE SCALE GENOMIC DNA]</scope>
    <source>
        <strain evidence="2 3">TBRC 5610</strain>
    </source>
</reference>
<keyword evidence="3" id="KW-1185">Reference proteome</keyword>
<sequence length="449" mass="49035">MTEEELDPARRPARTRLIRIGLGLAALSGLLGGSAVPTAGHDWRRPLDHRAAAVAAQAPSDGSGDGGPTGYQRASGTVAARAGSSRVYGRIQAVLDTQAAALLRGDEKAFLAPADPARMALVDDLRQRFTTLRAMSVAGWTEKLDGEPEPVEGGWRAQVRLGYCFVVSGCQPVTVPVSTRWAEHTGSPTLVEFGTSGTSDLGPRPWEVTDLRVAVGPRVVVAAAPRYADRVAEVLAAAEEAAGVADRYARWSPPPGRYLVFLAGPEEWGRWYGVHQAEWVAGYAMPITDRHTEIVLNGQRVTTNEVVDTLRHEFTHVVTLADVRRDYSKQWWLVEGIAEYVRMVGRPLSEYELLAASRRYVQAGNTTNVMELTEPPASASTEDASGRYGVAFLSVRWLAERFGEDRMLRFFDAVVRRGQSPEYAMTIELGVKWASVADECAAYVRQNLD</sequence>
<dbReference type="EMBL" id="JAATVY010000003">
    <property type="protein sequence ID" value="NJC69317.1"/>
    <property type="molecule type" value="Genomic_DNA"/>
</dbReference>
<accession>A0ABX0XTH8</accession>
<dbReference type="RefSeq" id="WP_167924207.1">
    <property type="nucleotide sequence ID" value="NZ_JAATVY010000003.1"/>
</dbReference>
<proteinExistence type="predicted"/>
<dbReference type="Proteomes" id="UP000722989">
    <property type="component" value="Unassembled WGS sequence"/>
</dbReference>
<evidence type="ECO:0000313" key="2">
    <source>
        <dbReference type="EMBL" id="NJC69317.1"/>
    </source>
</evidence>
<evidence type="ECO:0000256" key="1">
    <source>
        <dbReference type="SAM" id="MobiDB-lite"/>
    </source>
</evidence>
<evidence type="ECO:0008006" key="4">
    <source>
        <dbReference type="Google" id="ProtNLM"/>
    </source>
</evidence>
<organism evidence="2 3">
    <name type="scientific">Planosporangium thailandense</name>
    <dbReference type="NCBI Taxonomy" id="765197"/>
    <lineage>
        <taxon>Bacteria</taxon>
        <taxon>Bacillati</taxon>
        <taxon>Actinomycetota</taxon>
        <taxon>Actinomycetes</taxon>
        <taxon>Micromonosporales</taxon>
        <taxon>Micromonosporaceae</taxon>
        <taxon>Planosporangium</taxon>
    </lineage>
</organism>
<feature type="region of interest" description="Disordered" evidence="1">
    <location>
        <begin position="52"/>
        <end position="75"/>
    </location>
</feature>
<protein>
    <recommendedName>
        <fullName evidence="4">Peptidase MA-like domain-containing protein</fullName>
    </recommendedName>
</protein>
<evidence type="ECO:0000313" key="3">
    <source>
        <dbReference type="Proteomes" id="UP000722989"/>
    </source>
</evidence>
<gene>
    <name evidence="2" type="ORF">HC031_06220</name>
</gene>
<comment type="caution">
    <text evidence="2">The sequence shown here is derived from an EMBL/GenBank/DDBJ whole genome shotgun (WGS) entry which is preliminary data.</text>
</comment>